<organism evidence="1 2">
    <name type="scientific">Sphagnum jensenii</name>
    <dbReference type="NCBI Taxonomy" id="128206"/>
    <lineage>
        <taxon>Eukaryota</taxon>
        <taxon>Viridiplantae</taxon>
        <taxon>Streptophyta</taxon>
        <taxon>Embryophyta</taxon>
        <taxon>Bryophyta</taxon>
        <taxon>Sphagnophytina</taxon>
        <taxon>Sphagnopsida</taxon>
        <taxon>Sphagnales</taxon>
        <taxon>Sphagnaceae</taxon>
        <taxon>Sphagnum</taxon>
    </lineage>
</organism>
<protein>
    <submittedName>
        <fullName evidence="1">Uncharacterized protein</fullName>
    </submittedName>
</protein>
<sequence length="181" mass="19730">MTMSSSSSITQTASHGGPGIQLLTASSSSSSSLLRQPDFCFVNSSSPFLHHSHFSLKRSASSNNHELLHHSVFFFLRSFASAAASSNPLASRARPCVCSRLCCYWHRNPRPEDRDLVSKSLTSEWLPLLLSFAADSRPFSLTKPIFTSHRKDGAASFLPSGRASLPSGKFPSLGNVMQQTR</sequence>
<name>A0ABP0WFG2_9BRYO</name>
<proteinExistence type="predicted"/>
<gene>
    <name evidence="1" type="ORF">CSSPJE1EN1_LOCUS9743</name>
</gene>
<dbReference type="EMBL" id="OZ020111">
    <property type="protein sequence ID" value="CAK9264265.1"/>
    <property type="molecule type" value="Genomic_DNA"/>
</dbReference>
<accession>A0ABP0WFG2</accession>
<dbReference type="Proteomes" id="UP001497444">
    <property type="component" value="Chromosome 16"/>
</dbReference>
<evidence type="ECO:0000313" key="2">
    <source>
        <dbReference type="Proteomes" id="UP001497444"/>
    </source>
</evidence>
<keyword evidence="2" id="KW-1185">Reference proteome</keyword>
<evidence type="ECO:0000313" key="1">
    <source>
        <dbReference type="EMBL" id="CAK9264265.1"/>
    </source>
</evidence>
<reference evidence="1" key="1">
    <citation type="submission" date="2024-02" db="EMBL/GenBank/DDBJ databases">
        <authorList>
            <consortium name="ELIXIR-Norway"/>
            <consortium name="Elixir Norway"/>
        </authorList>
    </citation>
    <scope>NUCLEOTIDE SEQUENCE</scope>
</reference>